<comment type="caution">
    <text evidence="1">The sequence shown here is derived from an EMBL/GenBank/DDBJ whole genome shotgun (WGS) entry which is preliminary data.</text>
</comment>
<gene>
    <name evidence="1" type="ORF">SCAZ3_09915</name>
</gene>
<evidence type="ECO:0000313" key="2">
    <source>
        <dbReference type="Proteomes" id="UP000004423"/>
    </source>
</evidence>
<dbReference type="AlphaFoldDB" id="A0AAV3FUS1"/>
<evidence type="ECO:0000313" key="1">
    <source>
        <dbReference type="EMBL" id="EIQ82668.1"/>
    </source>
</evidence>
<dbReference type="RefSeq" id="WP_003045287.1">
    <property type="nucleotide sequence ID" value="NZ_AIDX01000001.2"/>
</dbReference>
<name>A0AAV3FUS1_STRCB</name>
<organism evidence="1 2">
    <name type="scientific">Streptococcus canis FSL Z3-227</name>
    <dbReference type="NCBI Taxonomy" id="482234"/>
    <lineage>
        <taxon>Bacteria</taxon>
        <taxon>Bacillati</taxon>
        <taxon>Bacillota</taxon>
        <taxon>Bacilli</taxon>
        <taxon>Lactobacillales</taxon>
        <taxon>Streptococcaceae</taxon>
        <taxon>Streptococcus</taxon>
    </lineage>
</organism>
<protein>
    <recommendedName>
        <fullName evidence="3">CopG family transcriptional regulator</fullName>
    </recommendedName>
</protein>
<sequence>MAFEVKNDNIKLVLQEGNKVKEPVIKQEAAPTAYERKKTYTFTLRPSIRKKLDDHTQEKGFRSSSELLEYLIENFSTTTED</sequence>
<proteinExistence type="predicted"/>
<evidence type="ECO:0008006" key="3">
    <source>
        <dbReference type="Google" id="ProtNLM"/>
    </source>
</evidence>
<dbReference type="EMBL" id="AIDX01000001">
    <property type="protein sequence ID" value="EIQ82668.1"/>
    <property type="molecule type" value="Genomic_DNA"/>
</dbReference>
<reference evidence="1 2" key="1">
    <citation type="journal article" date="2012" name="PLoS ONE">
        <title>Gene Repertoire Evolution of Streptococcus pyogenes Inferred from Phylogenomic Analysis with Streptococcus canis and Streptococcus dysgalactiae.</title>
        <authorList>
            <person name="Lefebure T."/>
            <person name="Richards V.P."/>
            <person name="Lang P."/>
            <person name="Pavinski-Bitar P."/>
            <person name="Stanhope M.J."/>
        </authorList>
    </citation>
    <scope>NUCLEOTIDE SEQUENCE [LARGE SCALE GENOMIC DNA]</scope>
    <source>
        <strain evidence="1 2">FSL Z3-227</strain>
    </source>
</reference>
<dbReference type="Proteomes" id="UP000004423">
    <property type="component" value="Unassembled WGS sequence"/>
</dbReference>
<accession>A0AAV3FUS1</accession>